<dbReference type="EMBL" id="KN847483">
    <property type="protein sequence ID" value="KIX00306.1"/>
    <property type="molecule type" value="Genomic_DNA"/>
</dbReference>
<sequence length="155" mass="17542">MSPRSDIPNAFPPPPRGISTNPQAIIKVFSNLWLHTGHLGQVDTEGNGPFVGRVKNVIWRRGEDVTVSEIEEEFPHHPEVAIAAAFAISSELGLRAEDDVKVSVKLREESSTMKLTLFDWAMRNVARFQVLVLLISSQRSRKQRQGNWRKMAQWV</sequence>
<dbReference type="SUPFAM" id="SSF56801">
    <property type="entry name" value="Acetyl-CoA synthetase-like"/>
    <property type="match status" value="1"/>
</dbReference>
<dbReference type="Gene3D" id="3.30.300.30">
    <property type="match status" value="1"/>
</dbReference>
<protein>
    <submittedName>
        <fullName evidence="3">Rhinocladiella mackenziei CBS 650.93 unplaced genomic scaffold supercont1.9, whole genome shotgun sequence</fullName>
    </submittedName>
</protein>
<dbReference type="STRING" id="1442369.A0A0D2IAM5"/>
<reference evidence="3 4" key="1">
    <citation type="submission" date="2015-01" db="EMBL/GenBank/DDBJ databases">
        <title>The Genome Sequence of Rhinocladiella mackenzie CBS 650.93.</title>
        <authorList>
            <consortium name="The Broad Institute Genomics Platform"/>
            <person name="Cuomo C."/>
            <person name="de Hoog S."/>
            <person name="Gorbushina A."/>
            <person name="Stielow B."/>
            <person name="Teixiera M."/>
            <person name="Abouelleil A."/>
            <person name="Chapman S.B."/>
            <person name="Priest M."/>
            <person name="Young S.K."/>
            <person name="Wortman J."/>
            <person name="Nusbaum C."/>
            <person name="Birren B."/>
        </authorList>
    </citation>
    <scope>NUCLEOTIDE SEQUENCE [LARGE SCALE GENOMIC DNA]</scope>
    <source>
        <strain evidence="3 4">CBS 650.93</strain>
    </source>
</reference>
<dbReference type="AlphaFoldDB" id="A0A0D2IAM5"/>
<accession>A0A0D2IAM5</accession>
<evidence type="ECO:0000313" key="3">
    <source>
        <dbReference type="EMBL" id="KIX00306.1"/>
    </source>
</evidence>
<organism evidence="3 4">
    <name type="scientific">Rhinocladiella mackenziei CBS 650.93</name>
    <dbReference type="NCBI Taxonomy" id="1442369"/>
    <lineage>
        <taxon>Eukaryota</taxon>
        <taxon>Fungi</taxon>
        <taxon>Dikarya</taxon>
        <taxon>Ascomycota</taxon>
        <taxon>Pezizomycotina</taxon>
        <taxon>Eurotiomycetes</taxon>
        <taxon>Chaetothyriomycetidae</taxon>
        <taxon>Chaetothyriales</taxon>
        <taxon>Herpotrichiellaceae</taxon>
        <taxon>Rhinocladiella</taxon>
    </lineage>
</organism>
<dbReference type="GO" id="GO:0031956">
    <property type="term" value="F:medium-chain fatty acid-CoA ligase activity"/>
    <property type="evidence" value="ECO:0007669"/>
    <property type="project" value="TreeGrafter"/>
</dbReference>
<dbReference type="OrthoDB" id="10253869at2759"/>
<dbReference type="PANTHER" id="PTHR43201:SF5">
    <property type="entry name" value="MEDIUM-CHAIN ACYL-COA LIGASE ACSF2, MITOCHONDRIAL"/>
    <property type="match status" value="1"/>
</dbReference>
<dbReference type="GO" id="GO:0006631">
    <property type="term" value="P:fatty acid metabolic process"/>
    <property type="evidence" value="ECO:0007669"/>
    <property type="project" value="TreeGrafter"/>
</dbReference>
<evidence type="ECO:0000313" key="4">
    <source>
        <dbReference type="Proteomes" id="UP000053617"/>
    </source>
</evidence>
<keyword evidence="2" id="KW-0436">Ligase</keyword>
<comment type="similarity">
    <text evidence="1">Belongs to the ATP-dependent AMP-binding enzyme family.</text>
</comment>
<gene>
    <name evidence="3" type="ORF">Z518_10445</name>
</gene>
<dbReference type="RefSeq" id="XP_013267442.1">
    <property type="nucleotide sequence ID" value="XM_013411988.1"/>
</dbReference>
<dbReference type="PANTHER" id="PTHR43201">
    <property type="entry name" value="ACYL-COA SYNTHETASE"/>
    <property type="match status" value="1"/>
</dbReference>
<dbReference type="VEuPathDB" id="FungiDB:Z518_10445"/>
<name>A0A0D2IAM5_9EURO</name>
<evidence type="ECO:0000256" key="2">
    <source>
        <dbReference type="ARBA" id="ARBA00022598"/>
    </source>
</evidence>
<proteinExistence type="inferred from homology"/>
<dbReference type="GeneID" id="25298516"/>
<evidence type="ECO:0000256" key="1">
    <source>
        <dbReference type="ARBA" id="ARBA00006432"/>
    </source>
</evidence>
<dbReference type="HOGENOM" id="CLU_1696476_0_0_1"/>
<keyword evidence="4" id="KW-1185">Reference proteome</keyword>
<dbReference type="InterPro" id="IPR045851">
    <property type="entry name" value="AMP-bd_C_sf"/>
</dbReference>
<dbReference type="Proteomes" id="UP000053617">
    <property type="component" value="Unassembled WGS sequence"/>
</dbReference>